<dbReference type="Proteomes" id="UP001057498">
    <property type="component" value="Chromosome"/>
</dbReference>
<dbReference type="EMBL" id="AP025730">
    <property type="protein sequence ID" value="BDI04930.1"/>
    <property type="molecule type" value="Genomic_DNA"/>
</dbReference>
<evidence type="ECO:0000313" key="10">
    <source>
        <dbReference type="EMBL" id="BDI04930.1"/>
    </source>
</evidence>
<feature type="coiled-coil region" evidence="6">
    <location>
        <begin position="173"/>
        <end position="230"/>
    </location>
</feature>
<feature type="transmembrane region" description="Helical" evidence="7">
    <location>
        <begin position="397"/>
        <end position="418"/>
    </location>
</feature>
<dbReference type="InterPro" id="IPR050445">
    <property type="entry name" value="Bact_polysacc_biosynth/exp"/>
</dbReference>
<dbReference type="InterPro" id="IPR003856">
    <property type="entry name" value="LPS_length_determ_N"/>
</dbReference>
<dbReference type="InterPro" id="IPR032807">
    <property type="entry name" value="GNVR"/>
</dbReference>
<feature type="domain" description="Tyrosine-protein kinase G-rich" evidence="9">
    <location>
        <begin position="348"/>
        <end position="420"/>
    </location>
</feature>
<keyword evidence="3 7" id="KW-0812">Transmembrane</keyword>
<evidence type="ECO:0000256" key="3">
    <source>
        <dbReference type="ARBA" id="ARBA00022692"/>
    </source>
</evidence>
<accession>A0ABM7YKI6</accession>
<gene>
    <name evidence="10" type="ORF">CATMQ487_19000</name>
</gene>
<name>A0ABM7YKI6_9BURK</name>
<evidence type="ECO:0000259" key="9">
    <source>
        <dbReference type="Pfam" id="PF13807"/>
    </source>
</evidence>
<dbReference type="PANTHER" id="PTHR32309:SF13">
    <property type="entry name" value="FERRIC ENTEROBACTIN TRANSPORT PROTEIN FEPE"/>
    <property type="match status" value="1"/>
</dbReference>
<feature type="domain" description="Polysaccharide chain length determinant N-terminal" evidence="8">
    <location>
        <begin position="2"/>
        <end position="89"/>
    </location>
</feature>
<keyword evidence="2" id="KW-1003">Cell membrane</keyword>
<dbReference type="Pfam" id="PF13807">
    <property type="entry name" value="GNVR"/>
    <property type="match status" value="1"/>
</dbReference>
<comment type="subcellular location">
    <subcellularLocation>
        <location evidence="1">Cell membrane</location>
        <topology evidence="1">Multi-pass membrane protein</topology>
    </subcellularLocation>
</comment>
<protein>
    <recommendedName>
        <fullName evidence="12">Chain length determinant protein EpsF</fullName>
    </recommendedName>
</protein>
<evidence type="ECO:0000256" key="2">
    <source>
        <dbReference type="ARBA" id="ARBA00022475"/>
    </source>
</evidence>
<evidence type="ECO:0000256" key="4">
    <source>
        <dbReference type="ARBA" id="ARBA00022989"/>
    </source>
</evidence>
<dbReference type="NCBIfam" id="TIGR03017">
    <property type="entry name" value="EpsF"/>
    <property type="match status" value="1"/>
</dbReference>
<dbReference type="Pfam" id="PF02706">
    <property type="entry name" value="Wzz"/>
    <property type="match status" value="1"/>
</dbReference>
<feature type="coiled-coil region" evidence="6">
    <location>
        <begin position="257"/>
        <end position="305"/>
    </location>
</feature>
<reference evidence="10" key="1">
    <citation type="submission" date="2022-04" db="EMBL/GenBank/DDBJ databases">
        <title>Whole genome sequence of Sphaerotilus sp. FB-5.</title>
        <authorList>
            <person name="Takeda M."/>
            <person name="Narihara S."/>
            <person name="Akimoto M."/>
            <person name="Akimoto R."/>
            <person name="Nishiyashiki S."/>
            <person name="Murakami T."/>
        </authorList>
    </citation>
    <scope>NUCLEOTIDE SEQUENCE</scope>
    <source>
        <strain evidence="10">FB-5</strain>
    </source>
</reference>
<keyword evidence="6" id="KW-0175">Coiled coil</keyword>
<evidence type="ECO:0000313" key="11">
    <source>
        <dbReference type="Proteomes" id="UP001057498"/>
    </source>
</evidence>
<keyword evidence="4 7" id="KW-1133">Transmembrane helix</keyword>
<evidence type="ECO:0000256" key="5">
    <source>
        <dbReference type="ARBA" id="ARBA00023136"/>
    </source>
</evidence>
<evidence type="ECO:0000256" key="1">
    <source>
        <dbReference type="ARBA" id="ARBA00004651"/>
    </source>
</evidence>
<feature type="transmembrane region" description="Helical" evidence="7">
    <location>
        <begin position="12"/>
        <end position="35"/>
    </location>
</feature>
<dbReference type="PANTHER" id="PTHR32309">
    <property type="entry name" value="TYROSINE-PROTEIN KINASE"/>
    <property type="match status" value="1"/>
</dbReference>
<dbReference type="RefSeq" id="WP_251973012.1">
    <property type="nucleotide sequence ID" value="NZ_AP025730.1"/>
</dbReference>
<evidence type="ECO:0000259" key="8">
    <source>
        <dbReference type="Pfam" id="PF02706"/>
    </source>
</evidence>
<evidence type="ECO:0000256" key="6">
    <source>
        <dbReference type="SAM" id="Coils"/>
    </source>
</evidence>
<keyword evidence="11" id="KW-1185">Reference proteome</keyword>
<dbReference type="InterPro" id="IPR017468">
    <property type="entry name" value="Chain_len_reg_EpsF"/>
</dbReference>
<evidence type="ECO:0000256" key="7">
    <source>
        <dbReference type="SAM" id="Phobius"/>
    </source>
</evidence>
<proteinExistence type="predicted"/>
<evidence type="ECO:0008006" key="12">
    <source>
        <dbReference type="Google" id="ProtNLM"/>
    </source>
</evidence>
<keyword evidence="5 7" id="KW-0472">Membrane</keyword>
<sequence length="473" mass="51675">MNLSQFMSILRARWLSALIVLVVTVGTTIGISLMLPKNYSAEATVVVDVRSPDPIAGIVMGAMAAPSYMATQVDIIQSDLVAQRVVRELRLNENPEARAKWIEDTEGRGDYIAWLADAVQKRLEVRPSREGNVITVVYTNPDPRAAASIANAFVQAYLAVSVGLKSSPAKQYTEFFDARAKDLREALEKAQAKLSVFQKDHGLLATDERVDVETQRLNELNSQLVALQAISAESNSRNSQAKIAGDQLQDVLNNPLVSSLKADVSRLEAKMKELSARLGEAHPQVLELRANIQELNSRVEAETRRVTGGVGVTSNINRLREAEVKASLEAQRAKVMKMREQRDTANVLLREVETAQRTYDSVVQRQNQTNLESQSTLTNISVLSPATVPAFASSPRVTLNTLVSIFAGSVLALAFVFLRELLDRRVRTAVDVTALLDLPVLGTLPKPSTSLIGGRSALVLPGQVLGRLPRPQS</sequence>
<organism evidence="10 11">
    <name type="scientific">Sphaerotilus microaerophilus</name>
    <dbReference type="NCBI Taxonomy" id="2914710"/>
    <lineage>
        <taxon>Bacteria</taxon>
        <taxon>Pseudomonadati</taxon>
        <taxon>Pseudomonadota</taxon>
        <taxon>Betaproteobacteria</taxon>
        <taxon>Burkholderiales</taxon>
        <taxon>Sphaerotilaceae</taxon>
        <taxon>Sphaerotilus</taxon>
    </lineage>
</organism>